<keyword evidence="4" id="KW-0119">Carbohydrate metabolism</keyword>
<dbReference type="Gene3D" id="3.10.50.10">
    <property type="match status" value="1"/>
</dbReference>
<evidence type="ECO:0000256" key="5">
    <source>
        <dbReference type="ARBA" id="ARBA00023295"/>
    </source>
</evidence>
<dbReference type="GO" id="GO:0008061">
    <property type="term" value="F:chitin binding"/>
    <property type="evidence" value="ECO:0007669"/>
    <property type="project" value="InterPro"/>
</dbReference>
<evidence type="ECO:0000256" key="7">
    <source>
        <dbReference type="RuleBase" id="RU004453"/>
    </source>
</evidence>
<evidence type="ECO:0000256" key="1">
    <source>
        <dbReference type="ARBA" id="ARBA00000822"/>
    </source>
</evidence>
<name>A0A098S8C2_9BACT</name>
<evidence type="ECO:0000256" key="6">
    <source>
        <dbReference type="RuleBase" id="RU000489"/>
    </source>
</evidence>
<dbReference type="InterPro" id="IPR050314">
    <property type="entry name" value="Glycosyl_Hydrlase_18"/>
</dbReference>
<comment type="catalytic activity">
    <reaction evidence="1">
        <text>Random endo-hydrolysis of N-acetyl-beta-D-glucosaminide (1-&gt;4)-beta-linkages in chitin and chitodextrins.</text>
        <dbReference type="EC" id="3.2.1.14"/>
    </reaction>
</comment>
<evidence type="ECO:0000259" key="8">
    <source>
        <dbReference type="PROSITE" id="PS51910"/>
    </source>
</evidence>
<evidence type="ECO:0000256" key="2">
    <source>
        <dbReference type="ARBA" id="ARBA00012729"/>
    </source>
</evidence>
<dbReference type="PANTHER" id="PTHR11177:SF317">
    <property type="entry name" value="CHITINASE 12-RELATED"/>
    <property type="match status" value="1"/>
</dbReference>
<accession>A0A098S8C2</accession>
<dbReference type="GO" id="GO:0005975">
    <property type="term" value="P:carbohydrate metabolic process"/>
    <property type="evidence" value="ECO:0007669"/>
    <property type="project" value="InterPro"/>
</dbReference>
<dbReference type="InterPro" id="IPR017853">
    <property type="entry name" value="GH"/>
</dbReference>
<dbReference type="STRING" id="1524460.IX84_09210"/>
<dbReference type="Pfam" id="PF00704">
    <property type="entry name" value="Glyco_hydro_18"/>
    <property type="match status" value="1"/>
</dbReference>
<dbReference type="AlphaFoldDB" id="A0A098S8C2"/>
<evidence type="ECO:0000256" key="4">
    <source>
        <dbReference type="ARBA" id="ARBA00023024"/>
    </source>
</evidence>
<dbReference type="InterPro" id="IPR029070">
    <property type="entry name" value="Chitinase_insertion_sf"/>
</dbReference>
<dbReference type="InterPro" id="IPR011583">
    <property type="entry name" value="Chitinase_II/V-like_cat"/>
</dbReference>
<keyword evidence="3 6" id="KW-0378">Hydrolase</keyword>
<organism evidence="9 10">
    <name type="scientific">Phaeodactylibacter xiamenensis</name>
    <dbReference type="NCBI Taxonomy" id="1524460"/>
    <lineage>
        <taxon>Bacteria</taxon>
        <taxon>Pseudomonadati</taxon>
        <taxon>Bacteroidota</taxon>
        <taxon>Saprospiria</taxon>
        <taxon>Saprospirales</taxon>
        <taxon>Haliscomenobacteraceae</taxon>
        <taxon>Phaeodactylibacter</taxon>
    </lineage>
</organism>
<comment type="caution">
    <text evidence="9">The sequence shown here is derived from an EMBL/GenBank/DDBJ whole genome shotgun (WGS) entry which is preliminary data.</text>
</comment>
<proteinExistence type="inferred from homology"/>
<feature type="domain" description="GH18" evidence="8">
    <location>
        <begin position="20"/>
        <end position="386"/>
    </location>
</feature>
<dbReference type="EC" id="3.2.1.14" evidence="2"/>
<dbReference type="PANTHER" id="PTHR11177">
    <property type="entry name" value="CHITINASE"/>
    <property type="match status" value="1"/>
</dbReference>
<dbReference type="SMART" id="SM00636">
    <property type="entry name" value="Glyco_18"/>
    <property type="match status" value="1"/>
</dbReference>
<gene>
    <name evidence="9" type="ORF">IX84_09210</name>
</gene>
<dbReference type="InterPro" id="IPR001223">
    <property type="entry name" value="Glyco_hydro18_cat"/>
</dbReference>
<dbReference type="InterPro" id="IPR001579">
    <property type="entry name" value="Glyco_hydro_18_chit_AS"/>
</dbReference>
<dbReference type="Proteomes" id="UP000029736">
    <property type="component" value="Unassembled WGS sequence"/>
</dbReference>
<dbReference type="PROSITE" id="PS51910">
    <property type="entry name" value="GH18_2"/>
    <property type="match status" value="1"/>
</dbReference>
<evidence type="ECO:0000256" key="3">
    <source>
        <dbReference type="ARBA" id="ARBA00022801"/>
    </source>
</evidence>
<reference evidence="9 10" key="1">
    <citation type="journal article" date="2014" name="Int. J. Syst. Evol. Microbiol.">
        <title>Phaeodactylibacter xiamenensis gen. nov., sp. nov., a member of the family Saprospiraceae isolated from the marine alga Phaeodactylum tricornutum.</title>
        <authorList>
            <person name="Chen Z.Jr."/>
            <person name="Lei X."/>
            <person name="Lai Q."/>
            <person name="Li Y."/>
            <person name="Zhang B."/>
            <person name="Zhang J."/>
            <person name="Zhang H."/>
            <person name="Yang L."/>
            <person name="Zheng W."/>
            <person name="Tian Y."/>
            <person name="Yu Z."/>
            <person name="Xu H.Jr."/>
            <person name="Zheng T."/>
        </authorList>
    </citation>
    <scope>NUCLEOTIDE SEQUENCE [LARGE SCALE GENOMIC DNA]</scope>
    <source>
        <strain evidence="9 10">KD52</strain>
    </source>
</reference>
<dbReference type="GO" id="GO:0006032">
    <property type="term" value="P:chitin catabolic process"/>
    <property type="evidence" value="ECO:0007669"/>
    <property type="project" value="UniProtKB-KW"/>
</dbReference>
<dbReference type="GO" id="GO:0008843">
    <property type="term" value="F:endochitinase activity"/>
    <property type="evidence" value="ECO:0007669"/>
    <property type="project" value="UniProtKB-EC"/>
</dbReference>
<dbReference type="CDD" id="cd06548">
    <property type="entry name" value="GH18_chitinase"/>
    <property type="match status" value="1"/>
</dbReference>
<comment type="similarity">
    <text evidence="7">Belongs to the glycosyl hydrolase 18 family.</text>
</comment>
<sequence>MLNCSTATDTTDTEPANDDFAIMAYYVANDRFPPGDLPLDKLTHIIYSFSNIVDGEMAFTSPGHDSLMRVLVAQREKYPDLKVMIACGGWGADGFSDAASTPGTRDTFIRSTIEFLKRYDLDGLDMDWEYPAIPAAGTRARPEDKENFTLLMKGLREAMDTLDRPQTLTFASAGWERYYYNIETVEVMKYADYMNIMTYDQVGGRSPVTGHHTPLGLIEESDLEGLPILDTVAKRREERPEAEYDWSPRSAKRIVNYVKGLGVDPKQLVIGGAFYGRAWKGVPSANNGLYQPNKGVHTGWLDYGAIRKEYEDKNGFTRHWDSIALAPYLFNPADSIFISYDDPESVALKTDYVQEEGLGGIMFWQLSNDTREAGSLLDAIWAAAQD</sequence>
<protein>
    <recommendedName>
        <fullName evidence="2">chitinase</fullName>
        <ecNumber evidence="2">3.2.1.14</ecNumber>
    </recommendedName>
</protein>
<dbReference type="SUPFAM" id="SSF51445">
    <property type="entry name" value="(Trans)glycosidases"/>
    <property type="match status" value="1"/>
</dbReference>
<dbReference type="EMBL" id="JPOS01000019">
    <property type="protein sequence ID" value="KGE88361.1"/>
    <property type="molecule type" value="Genomic_DNA"/>
</dbReference>
<dbReference type="SUPFAM" id="SSF54556">
    <property type="entry name" value="Chitinase insertion domain"/>
    <property type="match status" value="1"/>
</dbReference>
<evidence type="ECO:0000313" key="9">
    <source>
        <dbReference type="EMBL" id="KGE88361.1"/>
    </source>
</evidence>
<keyword evidence="10" id="KW-1185">Reference proteome</keyword>
<keyword evidence="5 6" id="KW-0326">Glycosidase</keyword>
<evidence type="ECO:0000313" key="10">
    <source>
        <dbReference type="Proteomes" id="UP000029736"/>
    </source>
</evidence>
<keyword evidence="4" id="KW-0146">Chitin degradation</keyword>
<dbReference type="Gene3D" id="3.20.20.80">
    <property type="entry name" value="Glycosidases"/>
    <property type="match status" value="1"/>
</dbReference>
<keyword evidence="4" id="KW-0624">Polysaccharide degradation</keyword>
<dbReference type="PROSITE" id="PS01095">
    <property type="entry name" value="GH18_1"/>
    <property type="match status" value="1"/>
</dbReference>